<dbReference type="EMBL" id="FOVH01000011">
    <property type="protein sequence ID" value="SFP10665.1"/>
    <property type="molecule type" value="Genomic_DNA"/>
</dbReference>
<dbReference type="AlphaFoldDB" id="A0A1I5MM38"/>
<dbReference type="STRING" id="1993.SAMN04489713_111341"/>
<dbReference type="RefSeq" id="WP_143118646.1">
    <property type="nucleotide sequence ID" value="NZ_FOVH01000011.1"/>
</dbReference>
<keyword evidence="1" id="KW-1133">Transmembrane helix</keyword>
<name>A0A1I5MM38_9ACTN</name>
<reference evidence="2 3" key="1">
    <citation type="submission" date="2016-10" db="EMBL/GenBank/DDBJ databases">
        <authorList>
            <person name="de Groot N.N."/>
        </authorList>
    </citation>
    <scope>NUCLEOTIDE SEQUENCE [LARGE SCALE GENOMIC DNA]</scope>
    <source>
        <strain evidence="2 3">DSM 43067</strain>
    </source>
</reference>
<proteinExistence type="predicted"/>
<sequence>MLPSNPNDRPSAGNQVNVGAWGNVRSTQIAGGDINVRKRNIRVGLAGLAALTVFGGGSVVILNVQGGEAPHTYEEGMTPDEVKGIGSPGGEKGARQTAVIYLQAAVAGDAATACELVSADARAKRFALRGCDSVVLEYAERIADSNRPGTPGRWREALGKASTTVRMRGTGTAEVIVRPSGIQPVSVTVARQDDRWRVIGTSITGLGLD</sequence>
<keyword evidence="1" id="KW-0812">Transmembrane</keyword>
<dbReference type="Proteomes" id="UP000183413">
    <property type="component" value="Unassembled WGS sequence"/>
</dbReference>
<feature type="transmembrane region" description="Helical" evidence="1">
    <location>
        <begin position="43"/>
        <end position="62"/>
    </location>
</feature>
<evidence type="ECO:0000313" key="2">
    <source>
        <dbReference type="EMBL" id="SFP10665.1"/>
    </source>
</evidence>
<keyword evidence="3" id="KW-1185">Reference proteome</keyword>
<accession>A0A1I5MM38</accession>
<dbReference type="InParanoid" id="A0A1I5MM38"/>
<gene>
    <name evidence="2" type="ORF">SAMN04489713_111341</name>
</gene>
<evidence type="ECO:0000313" key="3">
    <source>
        <dbReference type="Proteomes" id="UP000183413"/>
    </source>
</evidence>
<protein>
    <submittedName>
        <fullName evidence="2">Uncharacterized protein</fullName>
    </submittedName>
</protein>
<evidence type="ECO:0000256" key="1">
    <source>
        <dbReference type="SAM" id="Phobius"/>
    </source>
</evidence>
<organism evidence="2 3">
    <name type="scientific">Actinomadura madurae</name>
    <dbReference type="NCBI Taxonomy" id="1993"/>
    <lineage>
        <taxon>Bacteria</taxon>
        <taxon>Bacillati</taxon>
        <taxon>Actinomycetota</taxon>
        <taxon>Actinomycetes</taxon>
        <taxon>Streptosporangiales</taxon>
        <taxon>Thermomonosporaceae</taxon>
        <taxon>Actinomadura</taxon>
    </lineage>
</organism>
<keyword evidence="1" id="KW-0472">Membrane</keyword>